<dbReference type="AlphaFoldDB" id="S0P668"/>
<dbReference type="Proteomes" id="UP000015961">
    <property type="component" value="Unassembled WGS sequence"/>
</dbReference>
<reference evidence="2 3" key="1">
    <citation type="submission" date="2013-03" db="EMBL/GenBank/DDBJ databases">
        <title>The Genome Sequence of Enterococcus sulfureus ATCC_49903 (PacBio/Illumina hybrid assembly).</title>
        <authorList>
            <consortium name="The Broad Institute Genomics Platform"/>
            <consortium name="The Broad Institute Genome Sequencing Center for Infectious Disease"/>
            <person name="Earl A."/>
            <person name="Russ C."/>
            <person name="Gilmore M."/>
            <person name="Surin D."/>
            <person name="Walker B."/>
            <person name="Young S."/>
            <person name="Zeng Q."/>
            <person name="Gargeya S."/>
            <person name="Fitzgerald M."/>
            <person name="Haas B."/>
            <person name="Abouelleil A."/>
            <person name="Allen A.W."/>
            <person name="Alvarado L."/>
            <person name="Arachchi H.M."/>
            <person name="Berlin A.M."/>
            <person name="Chapman S.B."/>
            <person name="Gainer-Dewar J."/>
            <person name="Goldberg J."/>
            <person name="Griggs A."/>
            <person name="Gujja S."/>
            <person name="Hansen M."/>
            <person name="Howarth C."/>
            <person name="Imamovic A."/>
            <person name="Ireland A."/>
            <person name="Larimer J."/>
            <person name="McCowan C."/>
            <person name="Murphy C."/>
            <person name="Pearson M."/>
            <person name="Poon T.W."/>
            <person name="Priest M."/>
            <person name="Roberts A."/>
            <person name="Saif S."/>
            <person name="Shea T."/>
            <person name="Sisk P."/>
            <person name="Sykes S."/>
            <person name="Wortman J."/>
            <person name="Nusbaum C."/>
            <person name="Birren B."/>
        </authorList>
    </citation>
    <scope>NUCLEOTIDE SEQUENCE [LARGE SCALE GENOMIC DNA]</scope>
    <source>
        <strain evidence="2 3">ATCC 49903</strain>
    </source>
</reference>
<dbReference type="Pfam" id="PF08241">
    <property type="entry name" value="Methyltransf_11"/>
    <property type="match status" value="1"/>
</dbReference>
<comment type="caution">
    <text evidence="2">The sequence shown here is derived from an EMBL/GenBank/DDBJ whole genome shotgun (WGS) entry which is preliminary data.</text>
</comment>
<dbReference type="EMBL" id="ASWO01000005">
    <property type="protein sequence ID" value="EOT83916.1"/>
    <property type="molecule type" value="Genomic_DNA"/>
</dbReference>
<dbReference type="GO" id="GO:0008757">
    <property type="term" value="F:S-adenosylmethionine-dependent methyltransferase activity"/>
    <property type="evidence" value="ECO:0007669"/>
    <property type="project" value="InterPro"/>
</dbReference>
<organism evidence="2 3">
    <name type="scientific">Enterococcus sulfureus ATCC 49903</name>
    <dbReference type="NCBI Taxonomy" id="1140003"/>
    <lineage>
        <taxon>Bacteria</taxon>
        <taxon>Bacillati</taxon>
        <taxon>Bacillota</taxon>
        <taxon>Bacilli</taxon>
        <taxon>Lactobacillales</taxon>
        <taxon>Enterococcaceae</taxon>
        <taxon>Enterococcus</taxon>
    </lineage>
</organism>
<evidence type="ECO:0000313" key="2">
    <source>
        <dbReference type="EMBL" id="EOT83916.1"/>
    </source>
</evidence>
<evidence type="ECO:0000259" key="1">
    <source>
        <dbReference type="Pfam" id="PF08241"/>
    </source>
</evidence>
<dbReference type="RefSeq" id="WP_016185489.1">
    <property type="nucleotide sequence ID" value="NZ_ASWO01000005.1"/>
</dbReference>
<dbReference type="eggNOG" id="COG2226">
    <property type="taxonomic scope" value="Bacteria"/>
</dbReference>
<gene>
    <name evidence="2" type="ORF">I573_01641</name>
</gene>
<dbReference type="InterPro" id="IPR029063">
    <property type="entry name" value="SAM-dependent_MTases_sf"/>
</dbReference>
<evidence type="ECO:0000313" key="3">
    <source>
        <dbReference type="Proteomes" id="UP000015961"/>
    </source>
</evidence>
<dbReference type="SUPFAM" id="SSF53335">
    <property type="entry name" value="S-adenosyl-L-methionine-dependent methyltransferases"/>
    <property type="match status" value="1"/>
</dbReference>
<keyword evidence="3" id="KW-1185">Reference proteome</keyword>
<dbReference type="STRING" id="1140003.OMY_01037"/>
<dbReference type="InterPro" id="IPR013216">
    <property type="entry name" value="Methyltransf_11"/>
</dbReference>
<feature type="domain" description="Methyltransferase type 11" evidence="1">
    <location>
        <begin position="48"/>
        <end position="126"/>
    </location>
</feature>
<dbReference type="Gene3D" id="3.40.50.150">
    <property type="entry name" value="Vaccinia Virus protein VP39"/>
    <property type="match status" value="1"/>
</dbReference>
<protein>
    <recommendedName>
        <fullName evidence="1">Methyltransferase type 11 domain-containing protein</fullName>
    </recommendedName>
</protein>
<sequence length="241" mass="28098">MLNQQTAQFWDEFASEYYAIQQETFTTITTDIAHYLEKIGVLPTQDFVDLAGGYGKYIPTILPYVGKYYLVDFSKEMLQLAETLYPKPNIERILTTQTEFFTYSATNQYDCVFSALNPAMRQIEEVIQALRISERYACFVELVSDTEELFTEIEPITQTKEAQLFLTNVTRFATDQGIPWHKKRFTYTTQTMIEKTFALDYFAEDIQQDPTVLAKIESFYQGKESREVCHEVQFELVVLVK</sequence>
<name>S0P668_9ENTE</name>
<dbReference type="OrthoDB" id="2287745at2"/>
<accession>S0P668</accession>
<proteinExistence type="predicted"/>
<dbReference type="PATRIC" id="fig|1140003.3.peg.994"/>